<protein>
    <submittedName>
        <fullName evidence="2">Uncharacterized protein</fullName>
    </submittedName>
</protein>
<sequence length="145" mass="16765">MQKWFIISTSCLGLCLILECASKPCERHNLPHIFSRQLQNEIDNKMKRMMDPKELDKPLLDENSRENEFAKRTIPTNMNTKLNKMVEFVNYENLLPKTDNKPEKTETCVVSSAPALTAWWNKWTDNGHKLCTFFSIIALCVTASV</sequence>
<dbReference type="AlphaFoldDB" id="A0A8W8NVY7"/>
<evidence type="ECO:0000313" key="2">
    <source>
        <dbReference type="EnsemblMetazoa" id="G7922.1:cds"/>
    </source>
</evidence>
<keyword evidence="3" id="KW-1185">Reference proteome</keyword>
<dbReference type="EnsemblMetazoa" id="G7922.1">
    <property type="protein sequence ID" value="G7922.1:cds"/>
    <property type="gene ID" value="G7922"/>
</dbReference>
<proteinExistence type="predicted"/>
<feature type="chain" id="PRO_5036471048" evidence="1">
    <location>
        <begin position="23"/>
        <end position="145"/>
    </location>
</feature>
<feature type="signal peptide" evidence="1">
    <location>
        <begin position="1"/>
        <end position="22"/>
    </location>
</feature>
<organism evidence="2 3">
    <name type="scientific">Magallana gigas</name>
    <name type="common">Pacific oyster</name>
    <name type="synonym">Crassostrea gigas</name>
    <dbReference type="NCBI Taxonomy" id="29159"/>
    <lineage>
        <taxon>Eukaryota</taxon>
        <taxon>Metazoa</taxon>
        <taxon>Spiralia</taxon>
        <taxon>Lophotrochozoa</taxon>
        <taxon>Mollusca</taxon>
        <taxon>Bivalvia</taxon>
        <taxon>Autobranchia</taxon>
        <taxon>Pteriomorphia</taxon>
        <taxon>Ostreida</taxon>
        <taxon>Ostreoidea</taxon>
        <taxon>Ostreidae</taxon>
        <taxon>Magallana</taxon>
    </lineage>
</organism>
<keyword evidence="1" id="KW-0732">Signal</keyword>
<dbReference type="Proteomes" id="UP000005408">
    <property type="component" value="Unassembled WGS sequence"/>
</dbReference>
<evidence type="ECO:0000256" key="1">
    <source>
        <dbReference type="SAM" id="SignalP"/>
    </source>
</evidence>
<name>A0A8W8NVY7_MAGGI</name>
<evidence type="ECO:0000313" key="3">
    <source>
        <dbReference type="Proteomes" id="UP000005408"/>
    </source>
</evidence>
<accession>A0A8W8NVY7</accession>
<reference evidence="2" key="1">
    <citation type="submission" date="2022-08" db="UniProtKB">
        <authorList>
            <consortium name="EnsemblMetazoa"/>
        </authorList>
    </citation>
    <scope>IDENTIFICATION</scope>
    <source>
        <strain evidence="2">05x7-T-G4-1.051#20</strain>
    </source>
</reference>